<feature type="transmembrane region" description="Helical" evidence="1">
    <location>
        <begin position="66"/>
        <end position="84"/>
    </location>
</feature>
<name>A0A3P4B631_9BURK</name>
<keyword evidence="1" id="KW-1133">Transmembrane helix</keyword>
<sequence>MATRYGRRRRDGTYEYHDSDASLQAAKRQEGREARAGFFGFVGLVIGGWLAYLGLQYIGAADWPKWTRFVGVLVGAGVCATLFFKLAEVVWKLFVALLAIVLLLAIGVFLWKSV</sequence>
<evidence type="ECO:0000256" key="1">
    <source>
        <dbReference type="SAM" id="Phobius"/>
    </source>
</evidence>
<keyword evidence="1" id="KW-0472">Membrane</keyword>
<dbReference type="AlphaFoldDB" id="A0A3P4B631"/>
<keyword evidence="1" id="KW-0812">Transmembrane</keyword>
<gene>
    <name evidence="2" type="ORF">PIGHUM_03607</name>
</gene>
<reference evidence="2 3" key="1">
    <citation type="submission" date="2018-10" db="EMBL/GenBank/DDBJ databases">
        <authorList>
            <person name="Criscuolo A."/>
        </authorList>
    </citation>
    <scope>NUCLEOTIDE SEQUENCE [LARGE SCALE GENOMIC DNA]</scope>
    <source>
        <strain evidence="2">DnA1</strain>
    </source>
</reference>
<dbReference type="OrthoDB" id="9155159at2"/>
<dbReference type="Proteomes" id="UP000277294">
    <property type="component" value="Unassembled WGS sequence"/>
</dbReference>
<accession>A0A3P4B631</accession>
<organism evidence="2 3">
    <name type="scientific">Pigmentiphaga humi</name>
    <dbReference type="NCBI Taxonomy" id="2478468"/>
    <lineage>
        <taxon>Bacteria</taxon>
        <taxon>Pseudomonadati</taxon>
        <taxon>Pseudomonadota</taxon>
        <taxon>Betaproteobacteria</taxon>
        <taxon>Burkholderiales</taxon>
        <taxon>Alcaligenaceae</taxon>
        <taxon>Pigmentiphaga</taxon>
    </lineage>
</organism>
<dbReference type="RefSeq" id="WP_124081119.1">
    <property type="nucleotide sequence ID" value="NZ_UWPJ01000027.1"/>
</dbReference>
<keyword evidence="3" id="KW-1185">Reference proteome</keyword>
<evidence type="ECO:0000313" key="3">
    <source>
        <dbReference type="Proteomes" id="UP000277294"/>
    </source>
</evidence>
<dbReference type="EMBL" id="UWPJ01000027">
    <property type="protein sequence ID" value="VCU71522.1"/>
    <property type="molecule type" value="Genomic_DNA"/>
</dbReference>
<feature type="transmembrane region" description="Helical" evidence="1">
    <location>
        <begin position="36"/>
        <end position="60"/>
    </location>
</feature>
<proteinExistence type="predicted"/>
<feature type="transmembrane region" description="Helical" evidence="1">
    <location>
        <begin position="91"/>
        <end position="111"/>
    </location>
</feature>
<protein>
    <submittedName>
        <fullName evidence="2">Uncharacterized protein</fullName>
    </submittedName>
</protein>
<evidence type="ECO:0000313" key="2">
    <source>
        <dbReference type="EMBL" id="VCU71522.1"/>
    </source>
</evidence>